<dbReference type="KEGG" id="dhy:DESAM_23247"/>
<dbReference type="eggNOG" id="ENOG5032E3D">
    <property type="taxonomic scope" value="Bacteria"/>
</dbReference>
<dbReference type="OrthoDB" id="5460001at2"/>
<dbReference type="HOGENOM" id="CLU_2422084_0_0_7"/>
<proteinExistence type="predicted"/>
<name>L0RFI7_9BACT</name>
<dbReference type="EMBL" id="FO203522">
    <property type="protein sequence ID" value="CCO25514.1"/>
    <property type="molecule type" value="Genomic_DNA"/>
</dbReference>
<protein>
    <submittedName>
        <fullName evidence="1">Uncharacterized protein</fullName>
    </submittedName>
</protein>
<evidence type="ECO:0000313" key="1">
    <source>
        <dbReference type="EMBL" id="CCO25514.1"/>
    </source>
</evidence>
<gene>
    <name evidence="1" type="ORF">DESAM_23247</name>
</gene>
<dbReference type="PATRIC" id="fig|1121451.3.peg.3449"/>
<organism evidence="1 2">
    <name type="scientific">Maridesulfovibrio hydrothermalis AM13 = DSM 14728</name>
    <dbReference type="NCBI Taxonomy" id="1121451"/>
    <lineage>
        <taxon>Bacteria</taxon>
        <taxon>Pseudomonadati</taxon>
        <taxon>Thermodesulfobacteriota</taxon>
        <taxon>Desulfovibrionia</taxon>
        <taxon>Desulfovibrionales</taxon>
        <taxon>Desulfovibrionaceae</taxon>
        <taxon>Maridesulfovibrio</taxon>
    </lineage>
</organism>
<reference evidence="1 2" key="1">
    <citation type="submission" date="2012-10" db="EMBL/GenBank/DDBJ databases">
        <authorList>
            <person name="Genoscope - CEA"/>
        </authorList>
    </citation>
    <scope>NUCLEOTIDE SEQUENCE [LARGE SCALE GENOMIC DNA]</scope>
    <source>
        <strain evidence="2">AM13 / DSM 14728</strain>
    </source>
</reference>
<evidence type="ECO:0000313" key="2">
    <source>
        <dbReference type="Proteomes" id="UP000010808"/>
    </source>
</evidence>
<keyword evidence="2" id="KW-1185">Reference proteome</keyword>
<dbReference type="RefSeq" id="WP_015338111.1">
    <property type="nucleotide sequence ID" value="NC_020055.1"/>
</dbReference>
<sequence>MSDLSLKQVSYEGFPIRYFVRDNVPFFCPEDLKTIMEAASQEMGECADKAWDKVEAGRCIFKHEEFFEWFSVQFEGYDYADLAVLPDPLPWEK</sequence>
<dbReference type="Proteomes" id="UP000010808">
    <property type="component" value="Chromosome"/>
</dbReference>
<dbReference type="AlphaFoldDB" id="L0RFI7"/>
<accession>L0RFI7</accession>